<evidence type="ECO:0000313" key="3">
    <source>
        <dbReference type="Proteomes" id="UP000005025"/>
    </source>
</evidence>
<reference evidence="2 3" key="1">
    <citation type="submission" date="2011-09" db="EMBL/GenBank/DDBJ databases">
        <authorList>
            <person name="Weinstock G."/>
            <person name="Sodergren E."/>
            <person name="Clifton S."/>
            <person name="Fulton L."/>
            <person name="Fulton B."/>
            <person name="Courtney L."/>
            <person name="Fronick C."/>
            <person name="Harrison M."/>
            <person name="Strong C."/>
            <person name="Farmer C."/>
            <person name="Delahaunty K."/>
            <person name="Markovic C."/>
            <person name="Hall O."/>
            <person name="Minx P."/>
            <person name="Tomlinson C."/>
            <person name="Mitreva M."/>
            <person name="Hou S."/>
            <person name="Chen J."/>
            <person name="Wollam A."/>
            <person name="Pepin K.H."/>
            <person name="Johnson M."/>
            <person name="Bhonagiri V."/>
            <person name="Zhang X."/>
            <person name="Suruliraj S."/>
            <person name="Warren W."/>
            <person name="Chinwalla A."/>
            <person name="Mardis E.R."/>
            <person name="Wilson R.K."/>
        </authorList>
    </citation>
    <scope>NUCLEOTIDE SEQUENCE [LARGE SCALE GENOMIC DNA]</scope>
    <source>
        <strain evidence="2 3">F0435</strain>
    </source>
</reference>
<name>H1LG20_9LACO</name>
<dbReference type="Proteomes" id="UP000005025">
    <property type="component" value="Unassembled WGS sequence"/>
</dbReference>
<gene>
    <name evidence="2" type="ORF">HMPREF9104_01546</name>
</gene>
<dbReference type="EMBL" id="AGRJ01000151">
    <property type="protein sequence ID" value="EHO51226.1"/>
    <property type="molecule type" value="Genomic_DNA"/>
</dbReference>
<evidence type="ECO:0000256" key="1">
    <source>
        <dbReference type="SAM" id="MobiDB-lite"/>
    </source>
</evidence>
<dbReference type="HOGENOM" id="CLU_3026573_0_0_9"/>
<sequence length="55" mass="6191">MQLSALRSGPNLRNKKQPPNSAGFLTKQPSNQAATYSKRIFKILPRPTKEFPAHK</sequence>
<protein>
    <submittedName>
        <fullName evidence="2">Uncharacterized protein</fullName>
    </submittedName>
</protein>
<proteinExistence type="predicted"/>
<accession>H1LG20</accession>
<feature type="region of interest" description="Disordered" evidence="1">
    <location>
        <begin position="1"/>
        <end position="31"/>
    </location>
</feature>
<comment type="caution">
    <text evidence="2">The sequence shown here is derived from an EMBL/GenBank/DDBJ whole genome shotgun (WGS) entry which is preliminary data.</text>
</comment>
<evidence type="ECO:0000313" key="2">
    <source>
        <dbReference type="EMBL" id="EHO51226.1"/>
    </source>
</evidence>
<dbReference type="AlphaFoldDB" id="H1LG20"/>
<organism evidence="2 3">
    <name type="scientific">Lentilactobacillus kisonensis F0435</name>
    <dbReference type="NCBI Taxonomy" id="797516"/>
    <lineage>
        <taxon>Bacteria</taxon>
        <taxon>Bacillati</taxon>
        <taxon>Bacillota</taxon>
        <taxon>Bacilli</taxon>
        <taxon>Lactobacillales</taxon>
        <taxon>Lactobacillaceae</taxon>
        <taxon>Lentilactobacillus</taxon>
    </lineage>
</organism>